<reference evidence="10 11" key="1">
    <citation type="submission" date="2018-11" db="EMBL/GenBank/DDBJ databases">
        <title>Sequencing the genomes of 1000 actinobacteria strains.</title>
        <authorList>
            <person name="Klenk H.-P."/>
        </authorList>
    </citation>
    <scope>NUCLEOTIDE SEQUENCE [LARGE SCALE GENOMIC DNA]</scope>
    <source>
        <strain evidence="10 11">DSM 44348</strain>
    </source>
</reference>
<name>A0A3N2H5F8_9PSEU</name>
<evidence type="ECO:0000256" key="1">
    <source>
        <dbReference type="ARBA" id="ARBA00004651"/>
    </source>
</evidence>
<dbReference type="PANTHER" id="PTHR33908:SF11">
    <property type="entry name" value="MEMBRANE PROTEIN"/>
    <property type="match status" value="1"/>
</dbReference>
<comment type="subcellular location">
    <subcellularLocation>
        <location evidence="1">Cell membrane</location>
        <topology evidence="1">Multi-pass membrane protein</topology>
    </subcellularLocation>
</comment>
<dbReference type="Pfam" id="PF13231">
    <property type="entry name" value="PMT_2"/>
    <property type="match status" value="1"/>
</dbReference>
<keyword evidence="11" id="KW-1185">Reference proteome</keyword>
<keyword evidence="4 10" id="KW-0808">Transferase</keyword>
<accession>A0A3N2H5F8</accession>
<dbReference type="InterPro" id="IPR050297">
    <property type="entry name" value="LipidA_mod_glycosyltrf_83"/>
</dbReference>
<feature type="transmembrane region" description="Helical" evidence="8">
    <location>
        <begin position="206"/>
        <end position="226"/>
    </location>
</feature>
<dbReference type="EMBL" id="RKHY01000001">
    <property type="protein sequence ID" value="ROS43580.1"/>
    <property type="molecule type" value="Genomic_DNA"/>
</dbReference>
<evidence type="ECO:0000259" key="9">
    <source>
        <dbReference type="Pfam" id="PF13231"/>
    </source>
</evidence>
<feature type="transmembrane region" description="Helical" evidence="8">
    <location>
        <begin position="336"/>
        <end position="357"/>
    </location>
</feature>
<dbReference type="GO" id="GO:0009103">
    <property type="term" value="P:lipopolysaccharide biosynthetic process"/>
    <property type="evidence" value="ECO:0007669"/>
    <property type="project" value="UniProtKB-ARBA"/>
</dbReference>
<organism evidence="10 11">
    <name type="scientific">Amycolatopsis thermoflava</name>
    <dbReference type="NCBI Taxonomy" id="84480"/>
    <lineage>
        <taxon>Bacteria</taxon>
        <taxon>Bacillati</taxon>
        <taxon>Actinomycetota</taxon>
        <taxon>Actinomycetes</taxon>
        <taxon>Pseudonocardiales</taxon>
        <taxon>Pseudonocardiaceae</taxon>
        <taxon>Amycolatopsis</taxon>
        <taxon>Amycolatopsis methanolica group</taxon>
    </lineage>
</organism>
<evidence type="ECO:0000256" key="3">
    <source>
        <dbReference type="ARBA" id="ARBA00022676"/>
    </source>
</evidence>
<evidence type="ECO:0000256" key="5">
    <source>
        <dbReference type="ARBA" id="ARBA00022692"/>
    </source>
</evidence>
<evidence type="ECO:0000313" key="11">
    <source>
        <dbReference type="Proteomes" id="UP000274843"/>
    </source>
</evidence>
<dbReference type="AlphaFoldDB" id="A0A3N2H5F8"/>
<feature type="transmembrane region" description="Helical" evidence="8">
    <location>
        <begin position="164"/>
        <end position="194"/>
    </location>
</feature>
<keyword evidence="6 8" id="KW-1133">Transmembrane helix</keyword>
<sequence length="502" mass="53201">MTGTAARAAAPAIHPLPQFAAGPVGVVLVVQALVLSLLSGRYGFHRDELYFLAAGKRLDWGYVDQPPVTPLLARAGAAMFGDSPAGVRALATVAALATVLLVALVARELGGGRSAQTLAAGAAALSAFVLVVGHMLGTATFDLLVWVAIGLLALRLLRTGDGRWWLAIGAVAGVGLANKWLVLLLLSALGIAVLITGPRHVFRSAWLPAGILVAAVLAAPVVWWQARHGWPLLTVAGGISEDDGAENRILFVPLQLVYLSPVLVPVWIAGMVRLWRDPRLRWARALVVAYFVVCVELLVLGGKPYYSIPLLVLLMAAGAEPTVRWLARGRRAARRALAGALVVLGAAMSLVVALPVLPPDGLNPVLAMNKEQGEQVGWPEFTATVAAVWRQIPEPRRATAVILTRNYGQAGAIERYGTDLGLPRPYSGHMSYADWGPPPDSHTGPVVLVGATTMAGVADCRVAAEHDNGLGLDNDEQGTVVTVCGVLTRPWSELWPQLRHFY</sequence>
<evidence type="ECO:0000256" key="7">
    <source>
        <dbReference type="ARBA" id="ARBA00023136"/>
    </source>
</evidence>
<comment type="caution">
    <text evidence="10">The sequence shown here is derived from an EMBL/GenBank/DDBJ whole genome shotgun (WGS) entry which is preliminary data.</text>
</comment>
<feature type="transmembrane region" description="Helical" evidence="8">
    <location>
        <begin position="282"/>
        <end position="300"/>
    </location>
</feature>
<dbReference type="InterPro" id="IPR038731">
    <property type="entry name" value="RgtA/B/C-like"/>
</dbReference>
<dbReference type="RefSeq" id="WP_123685795.1">
    <property type="nucleotide sequence ID" value="NZ_RKHY01000001.1"/>
</dbReference>
<evidence type="ECO:0000313" key="10">
    <source>
        <dbReference type="EMBL" id="ROS43580.1"/>
    </source>
</evidence>
<keyword evidence="7 8" id="KW-0472">Membrane</keyword>
<evidence type="ECO:0000256" key="6">
    <source>
        <dbReference type="ARBA" id="ARBA00022989"/>
    </source>
</evidence>
<evidence type="ECO:0000256" key="8">
    <source>
        <dbReference type="SAM" id="Phobius"/>
    </source>
</evidence>
<evidence type="ECO:0000256" key="2">
    <source>
        <dbReference type="ARBA" id="ARBA00022475"/>
    </source>
</evidence>
<keyword evidence="3 10" id="KW-0328">Glycosyltransferase</keyword>
<feature type="transmembrane region" description="Helical" evidence="8">
    <location>
        <begin position="89"/>
        <end position="106"/>
    </location>
</feature>
<keyword evidence="2" id="KW-1003">Cell membrane</keyword>
<feature type="transmembrane region" description="Helical" evidence="8">
    <location>
        <begin position="306"/>
        <end position="327"/>
    </location>
</feature>
<dbReference type="Proteomes" id="UP000274843">
    <property type="component" value="Unassembled WGS sequence"/>
</dbReference>
<feature type="transmembrane region" description="Helical" evidence="8">
    <location>
        <begin position="20"/>
        <end position="38"/>
    </location>
</feature>
<keyword evidence="5 8" id="KW-0812">Transmembrane</keyword>
<feature type="transmembrane region" description="Helical" evidence="8">
    <location>
        <begin position="256"/>
        <end position="275"/>
    </location>
</feature>
<feature type="domain" description="Glycosyltransferase RgtA/B/C/D-like" evidence="9">
    <location>
        <begin position="64"/>
        <end position="224"/>
    </location>
</feature>
<proteinExistence type="predicted"/>
<dbReference type="GO" id="GO:0005886">
    <property type="term" value="C:plasma membrane"/>
    <property type="evidence" value="ECO:0007669"/>
    <property type="project" value="UniProtKB-SubCell"/>
</dbReference>
<dbReference type="GeneID" id="301847272"/>
<evidence type="ECO:0000256" key="4">
    <source>
        <dbReference type="ARBA" id="ARBA00022679"/>
    </source>
</evidence>
<gene>
    <name evidence="10" type="ORF">EDD35_6000</name>
</gene>
<dbReference type="PANTHER" id="PTHR33908">
    <property type="entry name" value="MANNOSYLTRANSFERASE YKCB-RELATED"/>
    <property type="match status" value="1"/>
</dbReference>
<dbReference type="GO" id="GO:0016763">
    <property type="term" value="F:pentosyltransferase activity"/>
    <property type="evidence" value="ECO:0007669"/>
    <property type="project" value="TreeGrafter"/>
</dbReference>
<protein>
    <submittedName>
        <fullName evidence="10">Dolichyl-phosphate-mannose-protein mannosyltransferase</fullName>
    </submittedName>
</protein>